<proteinExistence type="predicted"/>
<dbReference type="Proteomes" id="UP000235897">
    <property type="component" value="Unassembled WGS sequence"/>
</dbReference>
<sequence>MRIHLLSDLHLEVSPYVPAATDADVVIFAGDIHTKARGVRWALDSFSGTVLYVPGNHEFYSGHLTHTLVTMRSAARDGRVQVMNMQEAEIEGVRFLGCTMWTDYAAAGNAHQAGLYARSCMNDFRYIRTESFRRIVPNDLVQESVKARSWLRSKLDEPFDGKTVVITHHAPSLRSLIDSPDAGTLLDAAYVNDCEHLMGGERVALWLHGHSHSAVDYEIRGTRVVCNPRGYPSEETGFIPNLVLMV</sequence>
<dbReference type="PANTHER" id="PTHR37844">
    <property type="entry name" value="SER/THR PROTEIN PHOSPHATASE SUPERFAMILY (AFU_ORTHOLOGUE AFUA_1G14840)"/>
    <property type="match status" value="1"/>
</dbReference>
<feature type="domain" description="Calcineurin-like phosphoesterase" evidence="1">
    <location>
        <begin position="1"/>
        <end position="213"/>
    </location>
</feature>
<dbReference type="EMBL" id="POUW01000003">
    <property type="protein sequence ID" value="PNG05943.1"/>
    <property type="molecule type" value="Genomic_DNA"/>
</dbReference>
<reference evidence="2 3" key="1">
    <citation type="submission" date="2018-01" db="EMBL/GenBank/DDBJ databases">
        <title>Denitrification phenotypes of diverse strains of Pseudomonas stutzeri.</title>
        <authorList>
            <person name="Milligan D.A."/>
            <person name="Bergaust L."/>
            <person name="Bakken L.R."/>
            <person name="Frostegard A."/>
        </authorList>
    </citation>
    <scope>NUCLEOTIDE SEQUENCE [LARGE SCALE GENOMIC DNA]</scope>
    <source>
        <strain evidence="2 3">28a3</strain>
    </source>
</reference>
<dbReference type="SUPFAM" id="SSF56300">
    <property type="entry name" value="Metallo-dependent phosphatases"/>
    <property type="match status" value="1"/>
</dbReference>
<dbReference type="PANTHER" id="PTHR37844:SF2">
    <property type="entry name" value="SER_THR PROTEIN PHOSPHATASE SUPERFAMILY (AFU_ORTHOLOGUE AFUA_1G14840)"/>
    <property type="match status" value="1"/>
</dbReference>
<dbReference type="InterPro" id="IPR004843">
    <property type="entry name" value="Calcineurin-like_PHP"/>
</dbReference>
<organism evidence="2 3">
    <name type="scientific">Stutzerimonas stutzeri</name>
    <name type="common">Pseudomonas stutzeri</name>
    <dbReference type="NCBI Taxonomy" id="316"/>
    <lineage>
        <taxon>Bacteria</taxon>
        <taxon>Pseudomonadati</taxon>
        <taxon>Pseudomonadota</taxon>
        <taxon>Gammaproteobacteria</taxon>
        <taxon>Pseudomonadales</taxon>
        <taxon>Pseudomonadaceae</taxon>
        <taxon>Stutzerimonas</taxon>
    </lineage>
</organism>
<dbReference type="InterPro" id="IPR029052">
    <property type="entry name" value="Metallo-depent_PP-like"/>
</dbReference>
<dbReference type="Gene3D" id="3.60.21.10">
    <property type="match status" value="2"/>
</dbReference>
<dbReference type="OrthoDB" id="356681at2"/>
<dbReference type="RefSeq" id="WP_102846530.1">
    <property type="nucleotide sequence ID" value="NZ_JAMOIG010000005.1"/>
</dbReference>
<dbReference type="Pfam" id="PF00149">
    <property type="entry name" value="Metallophos"/>
    <property type="match status" value="1"/>
</dbReference>
<comment type="caution">
    <text evidence="2">The sequence shown here is derived from an EMBL/GenBank/DDBJ whole genome shotgun (WGS) entry which is preliminary data.</text>
</comment>
<dbReference type="AlphaFoldDB" id="A0A2N8STZ9"/>
<accession>A0A2N8STZ9</accession>
<name>A0A2N8STZ9_STUST</name>
<protein>
    <submittedName>
        <fullName evidence="2">Serine/threonine protein phosphatase</fullName>
    </submittedName>
</protein>
<dbReference type="GO" id="GO:0016787">
    <property type="term" value="F:hydrolase activity"/>
    <property type="evidence" value="ECO:0007669"/>
    <property type="project" value="InterPro"/>
</dbReference>
<gene>
    <name evidence="2" type="ORF">CXL00_08915</name>
</gene>
<evidence type="ECO:0000313" key="2">
    <source>
        <dbReference type="EMBL" id="PNG05943.1"/>
    </source>
</evidence>
<evidence type="ECO:0000259" key="1">
    <source>
        <dbReference type="Pfam" id="PF00149"/>
    </source>
</evidence>
<evidence type="ECO:0000313" key="3">
    <source>
        <dbReference type="Proteomes" id="UP000235897"/>
    </source>
</evidence>